<keyword evidence="4 5" id="KW-0653">Protein transport</keyword>
<evidence type="ECO:0000256" key="6">
    <source>
        <dbReference type="PROSITE-ProRule" id="PRU00642"/>
    </source>
</evidence>
<feature type="domain" description="VPS28 C-terminal" evidence="7">
    <location>
        <begin position="121"/>
        <end position="217"/>
    </location>
</feature>
<evidence type="ECO:0000256" key="4">
    <source>
        <dbReference type="ARBA" id="ARBA00022927"/>
    </source>
</evidence>
<dbReference type="GO" id="GO:0044877">
    <property type="term" value="F:protein-containing complex binding"/>
    <property type="evidence" value="ECO:0007669"/>
    <property type="project" value="TreeGrafter"/>
</dbReference>
<dbReference type="InterPro" id="IPR017899">
    <property type="entry name" value="VPS28_C"/>
</dbReference>
<evidence type="ECO:0000256" key="5">
    <source>
        <dbReference type="PIRNR" id="PIRNR017535"/>
    </source>
</evidence>
<dbReference type="Gene3D" id="1.20.1440.200">
    <property type="match status" value="1"/>
</dbReference>
<dbReference type="SUPFAM" id="SSF140427">
    <property type="entry name" value="VPS28 C-terminal domain-like"/>
    <property type="match status" value="1"/>
</dbReference>
<evidence type="ECO:0000259" key="7">
    <source>
        <dbReference type="PROSITE" id="PS51310"/>
    </source>
</evidence>
<dbReference type="PANTHER" id="PTHR12937:SF0">
    <property type="entry name" value="VACUOLAR PROTEIN SORTING-ASSOCIATED PROTEIN 28 HOMOLOG"/>
    <property type="match status" value="1"/>
</dbReference>
<dbReference type="InterPro" id="IPR017898">
    <property type="entry name" value="VPS28_N"/>
</dbReference>
<evidence type="ECO:0000256" key="3">
    <source>
        <dbReference type="ARBA" id="ARBA00022753"/>
    </source>
</evidence>
<accession>A0A6V2IMC3</accession>
<evidence type="ECO:0000259" key="8">
    <source>
        <dbReference type="PROSITE" id="PS51313"/>
    </source>
</evidence>
<evidence type="ECO:0000313" key="9">
    <source>
        <dbReference type="EMBL" id="CAD9314774.1"/>
    </source>
</evidence>
<dbReference type="InterPro" id="IPR007143">
    <property type="entry name" value="Vps28"/>
</dbReference>
<organism evidence="9">
    <name type="scientific">Ditylum brightwellii</name>
    <dbReference type="NCBI Taxonomy" id="49249"/>
    <lineage>
        <taxon>Eukaryota</taxon>
        <taxon>Sar</taxon>
        <taxon>Stramenopiles</taxon>
        <taxon>Ochrophyta</taxon>
        <taxon>Bacillariophyta</taxon>
        <taxon>Mediophyceae</taxon>
        <taxon>Lithodesmiophycidae</taxon>
        <taxon>Lithodesmiales</taxon>
        <taxon>Lithodesmiaceae</taxon>
        <taxon>Ditylum</taxon>
    </lineage>
</organism>
<feature type="domain" description="VPS28 N-terminal" evidence="8">
    <location>
        <begin position="7"/>
        <end position="114"/>
    </location>
</feature>
<dbReference type="PANTHER" id="PTHR12937">
    <property type="entry name" value="VACUOLAR PROTEIN SORTING 28, ISOFORM 2 VPS28"/>
    <property type="match status" value="1"/>
</dbReference>
<reference evidence="9" key="1">
    <citation type="submission" date="2021-01" db="EMBL/GenBank/DDBJ databases">
        <authorList>
            <person name="Corre E."/>
            <person name="Pelletier E."/>
            <person name="Niang G."/>
            <person name="Scheremetjew M."/>
            <person name="Finn R."/>
            <person name="Kale V."/>
            <person name="Holt S."/>
            <person name="Cochrane G."/>
            <person name="Meng A."/>
            <person name="Brown T."/>
            <person name="Cohen L."/>
        </authorList>
    </citation>
    <scope>NUCLEOTIDE SEQUENCE</scope>
    <source>
        <strain evidence="9">Pop2</strain>
    </source>
</reference>
<comment type="similarity">
    <text evidence="5 6">Belongs to the VPS28 family.</text>
</comment>
<keyword evidence="2 5" id="KW-0813">Transport</keyword>
<dbReference type="Gene3D" id="1.20.120.1130">
    <property type="match status" value="1"/>
</dbReference>
<sequence>MFSRPGMERMKSEGLQEIELFESSKEREAYENLADLYTVIVATEHLERAYARDAITQQEYTSECNKLISQFRLAEKAALGSSMTTETFMQLYQMDCPRARERLLIMGVPEQIKTSDDSGHHVAVTVAETVQHFITAMDAVKLEQRAVDELQPLLSDLMDALTQLPETPNDFEPNKKVQTWLQTLNSMRAVDQIDEDDARQLYHDLDSAYADFTRHLKRKK</sequence>
<protein>
    <recommendedName>
        <fullName evidence="5">Vacuolar protein sorting-associated protein 28 homolog</fullName>
    </recommendedName>
</protein>
<dbReference type="GO" id="GO:0043328">
    <property type="term" value="P:protein transport to vacuole involved in ubiquitin-dependent protein catabolic process via the multivesicular body sorting pathway"/>
    <property type="evidence" value="ECO:0007669"/>
    <property type="project" value="TreeGrafter"/>
</dbReference>
<dbReference type="GO" id="GO:0000813">
    <property type="term" value="C:ESCRT I complex"/>
    <property type="evidence" value="ECO:0007669"/>
    <property type="project" value="UniProtKB-UniRule"/>
</dbReference>
<dbReference type="InterPro" id="IPR037206">
    <property type="entry name" value="VPS28_C_sf"/>
</dbReference>
<gene>
    <name evidence="9" type="ORF">DBRI1063_LOCUS1180</name>
</gene>
<dbReference type="InterPro" id="IPR037202">
    <property type="entry name" value="ESCRT_assembly_dom"/>
</dbReference>
<keyword evidence="3 5" id="KW-0967">Endosome</keyword>
<dbReference type="AlphaFoldDB" id="A0A6V2IMC3"/>
<dbReference type="SUPFAM" id="SSF140111">
    <property type="entry name" value="Endosomal sorting complex assembly domain"/>
    <property type="match status" value="1"/>
</dbReference>
<dbReference type="PROSITE" id="PS51310">
    <property type="entry name" value="VPS28_C"/>
    <property type="match status" value="1"/>
</dbReference>
<proteinExistence type="inferred from homology"/>
<dbReference type="PROSITE" id="PS51313">
    <property type="entry name" value="VPS28_N"/>
    <property type="match status" value="1"/>
</dbReference>
<name>A0A6V2IMC3_9STRA</name>
<dbReference type="InterPro" id="IPR038358">
    <property type="entry name" value="VPS28_N_sf"/>
</dbReference>
<dbReference type="PIRSF" id="PIRSF017535">
    <property type="entry name" value="VPS28"/>
    <property type="match status" value="1"/>
</dbReference>
<evidence type="ECO:0000256" key="1">
    <source>
        <dbReference type="ARBA" id="ARBA00004177"/>
    </source>
</evidence>
<comment type="subcellular location">
    <subcellularLocation>
        <location evidence="1">Endosome</location>
    </subcellularLocation>
</comment>
<dbReference type="FunFam" id="1.20.120.1130:FF:000001">
    <property type="entry name" value="Vacuolar protein sorting-associated protein 28 homolog"/>
    <property type="match status" value="1"/>
</dbReference>
<dbReference type="Pfam" id="PF03997">
    <property type="entry name" value="VPS28"/>
    <property type="match status" value="1"/>
</dbReference>
<evidence type="ECO:0000256" key="2">
    <source>
        <dbReference type="ARBA" id="ARBA00022448"/>
    </source>
</evidence>
<comment type="function">
    <text evidence="5">Component of the ESCRT-I complex (endosomal sorting complex required for transport I), a regulator of vesicular trafficking process.</text>
</comment>
<dbReference type="EMBL" id="HBGN01001754">
    <property type="protein sequence ID" value="CAD9314774.1"/>
    <property type="molecule type" value="Transcribed_RNA"/>
</dbReference>